<evidence type="ECO:0000256" key="2">
    <source>
        <dbReference type="ARBA" id="ARBA00023004"/>
    </source>
</evidence>
<dbReference type="GO" id="GO:0051536">
    <property type="term" value="F:iron-sulfur cluster binding"/>
    <property type="evidence" value="ECO:0007669"/>
    <property type="project" value="UniProtKB-KW"/>
</dbReference>
<evidence type="ECO:0000256" key="4">
    <source>
        <dbReference type="SAM" id="MobiDB-lite"/>
    </source>
</evidence>
<dbReference type="PRINTS" id="PR00419">
    <property type="entry name" value="ADXRDTASE"/>
</dbReference>
<dbReference type="SUPFAM" id="SSF54862">
    <property type="entry name" value="4Fe-4S ferredoxins"/>
    <property type="match status" value="1"/>
</dbReference>
<evidence type="ECO:0000259" key="5">
    <source>
        <dbReference type="PROSITE" id="PS51379"/>
    </source>
</evidence>
<dbReference type="Pfam" id="PF12838">
    <property type="entry name" value="Fer4_7"/>
    <property type="match status" value="1"/>
</dbReference>
<dbReference type="InterPro" id="IPR036188">
    <property type="entry name" value="FAD/NAD-bd_sf"/>
</dbReference>
<name>A0A7C4MLZ3_9BACT</name>
<evidence type="ECO:0000256" key="1">
    <source>
        <dbReference type="ARBA" id="ARBA00022723"/>
    </source>
</evidence>
<protein>
    <submittedName>
        <fullName evidence="6">4Fe-4S dicluster domain-containing protein</fullName>
    </submittedName>
</protein>
<dbReference type="SUPFAM" id="SSF51971">
    <property type="entry name" value="Nucleotide-binding domain"/>
    <property type="match status" value="1"/>
</dbReference>
<proteinExistence type="predicted"/>
<dbReference type="Pfam" id="PF07992">
    <property type="entry name" value="Pyr_redox_2"/>
    <property type="match status" value="1"/>
</dbReference>
<dbReference type="EMBL" id="DSUH01000093">
    <property type="protein sequence ID" value="HGU32043.1"/>
    <property type="molecule type" value="Genomic_DNA"/>
</dbReference>
<dbReference type="PANTHER" id="PTHR42783">
    <property type="entry name" value="GLUTAMATE SYNTHASE [NADPH] SMALL CHAIN"/>
    <property type="match status" value="1"/>
</dbReference>
<dbReference type="Gene3D" id="1.10.1060.10">
    <property type="entry name" value="Alpha-helical ferredoxin"/>
    <property type="match status" value="1"/>
</dbReference>
<dbReference type="PROSITE" id="PS00198">
    <property type="entry name" value="4FE4S_FER_1"/>
    <property type="match status" value="2"/>
</dbReference>
<dbReference type="GO" id="GO:0046872">
    <property type="term" value="F:metal ion binding"/>
    <property type="evidence" value="ECO:0007669"/>
    <property type="project" value="UniProtKB-KW"/>
</dbReference>
<dbReference type="Gene3D" id="3.30.70.20">
    <property type="match status" value="1"/>
</dbReference>
<reference evidence="6" key="1">
    <citation type="journal article" date="2020" name="mSystems">
        <title>Genome- and Community-Level Interaction Insights into Carbon Utilization and Element Cycling Functions of Hydrothermarchaeota in Hydrothermal Sediment.</title>
        <authorList>
            <person name="Zhou Z."/>
            <person name="Liu Y."/>
            <person name="Xu W."/>
            <person name="Pan J."/>
            <person name="Luo Z.H."/>
            <person name="Li M."/>
        </authorList>
    </citation>
    <scope>NUCLEOTIDE SEQUENCE [LARGE SCALE GENOMIC DNA]</scope>
    <source>
        <strain evidence="6">SpSt-477</strain>
    </source>
</reference>
<feature type="domain" description="4Fe-4S ferredoxin-type" evidence="5">
    <location>
        <begin position="507"/>
        <end position="536"/>
    </location>
</feature>
<dbReference type="GO" id="GO:0016491">
    <property type="term" value="F:oxidoreductase activity"/>
    <property type="evidence" value="ECO:0007669"/>
    <property type="project" value="InterPro"/>
</dbReference>
<dbReference type="SUPFAM" id="SSF46548">
    <property type="entry name" value="alpha-helical ferredoxin"/>
    <property type="match status" value="2"/>
</dbReference>
<evidence type="ECO:0000313" key="6">
    <source>
        <dbReference type="EMBL" id="HGU32043.1"/>
    </source>
</evidence>
<dbReference type="InterPro" id="IPR017896">
    <property type="entry name" value="4Fe4S_Fe-S-bd"/>
</dbReference>
<dbReference type="AlphaFoldDB" id="A0A7C4MLZ3"/>
<dbReference type="PANTHER" id="PTHR42783:SF3">
    <property type="entry name" value="GLUTAMATE SYNTHASE [NADPH] SMALL CHAIN-RELATED"/>
    <property type="match status" value="1"/>
</dbReference>
<dbReference type="InterPro" id="IPR028261">
    <property type="entry name" value="DPD_II"/>
</dbReference>
<organism evidence="6">
    <name type="scientific">Desulfatirhabdium butyrativorans</name>
    <dbReference type="NCBI Taxonomy" id="340467"/>
    <lineage>
        <taxon>Bacteria</taxon>
        <taxon>Pseudomonadati</taxon>
        <taxon>Thermodesulfobacteriota</taxon>
        <taxon>Desulfobacteria</taxon>
        <taxon>Desulfobacterales</taxon>
        <taxon>Desulfatirhabdiaceae</taxon>
        <taxon>Desulfatirhabdium</taxon>
    </lineage>
</organism>
<sequence>MDMTHSPNPQHRKTAPCQAACPAGVDVPRYIRALRNGRFTEALSIVREQLPFAAACAFACTHPCESACSRQWVDGALAIRDLKRAAVELADSAPAPPEVPPRTGKRVAIVGSGPAGMSAAWWLSAKGHEVVVFEERHAPGGMLRHAIPEYRLPERFLEKDFQWISSIGVCLRTNVRIDVPETLLREGFDAVLLATGAWKSLRLNIPGETEAMVMDGLKLLQDIRSGQTPSVGRRVVVIGGGNTAMDAARVCRRLGASVTLVYRRTRKEMPALVEEIEAALEEGVRMRFSAAPIRIEPNRVKCVRMRLGEPDASGRARPIPTRKQFALDTSTLIVAIGQGVSVPEGIRGTRYGTIEIDEQTGRTSIPSIFACGDTVIGPSSIIEAVAQGKLTAAAIDRHLGGSGTIDSLSPDGCADPSSAEPLPPGHARTRLQRRRPALRIQDWDLVEQGLKASSAMTEAGRCLSCDIRWFEVKVEAELCKDCGYCREACPSRVFARSDEFNAGGYRPAVVLRGDDCVGCMRCVYICPDFAIHVRELGTRENKEIGTDRRSPQ</sequence>
<dbReference type="InterPro" id="IPR009051">
    <property type="entry name" value="Helical_ferredxn"/>
</dbReference>
<keyword evidence="3" id="KW-0411">Iron-sulfur</keyword>
<dbReference type="InterPro" id="IPR017900">
    <property type="entry name" value="4Fe4S_Fe_S_CS"/>
</dbReference>
<keyword evidence="1" id="KW-0479">Metal-binding</keyword>
<feature type="region of interest" description="Disordered" evidence="4">
    <location>
        <begin position="406"/>
        <end position="428"/>
    </location>
</feature>
<keyword evidence="2" id="KW-0408">Iron</keyword>
<dbReference type="InterPro" id="IPR023753">
    <property type="entry name" value="FAD/NAD-binding_dom"/>
</dbReference>
<dbReference type="Gene3D" id="3.50.50.60">
    <property type="entry name" value="FAD/NAD(P)-binding domain"/>
    <property type="match status" value="2"/>
</dbReference>
<comment type="caution">
    <text evidence="6">The sequence shown here is derived from an EMBL/GenBank/DDBJ whole genome shotgun (WGS) entry which is preliminary data.</text>
</comment>
<evidence type="ECO:0000256" key="3">
    <source>
        <dbReference type="ARBA" id="ARBA00023014"/>
    </source>
</evidence>
<dbReference type="Pfam" id="PF14691">
    <property type="entry name" value="Fer4_20"/>
    <property type="match status" value="1"/>
</dbReference>
<accession>A0A7C4MLZ3</accession>
<dbReference type="PROSITE" id="PS51379">
    <property type="entry name" value="4FE4S_FER_2"/>
    <property type="match status" value="2"/>
</dbReference>
<gene>
    <name evidence="6" type="ORF">ENS29_04215</name>
</gene>
<feature type="domain" description="4Fe-4S ferredoxin-type" evidence="5">
    <location>
        <begin position="470"/>
        <end position="499"/>
    </location>
</feature>